<dbReference type="EMBL" id="SRKZ01000003">
    <property type="protein sequence ID" value="TGD80628.1"/>
    <property type="molecule type" value="Genomic_DNA"/>
</dbReference>
<dbReference type="Gene3D" id="2.40.128.460">
    <property type="entry name" value="Periplasmic lysozyme inhibitor of I-type lysozyme"/>
    <property type="match status" value="1"/>
</dbReference>
<dbReference type="PROSITE" id="PS51257">
    <property type="entry name" value="PROKAR_LIPOPROTEIN"/>
    <property type="match status" value="1"/>
</dbReference>
<keyword evidence="1" id="KW-0732">Signal</keyword>
<evidence type="ECO:0000256" key="1">
    <source>
        <dbReference type="SAM" id="SignalP"/>
    </source>
</evidence>
<organism evidence="2 3">
    <name type="scientific">Hymenobacter wooponensis</name>
    <dbReference type="NCBI Taxonomy" id="1525360"/>
    <lineage>
        <taxon>Bacteria</taxon>
        <taxon>Pseudomonadati</taxon>
        <taxon>Bacteroidota</taxon>
        <taxon>Cytophagia</taxon>
        <taxon>Cytophagales</taxon>
        <taxon>Hymenobacteraceae</taxon>
        <taxon>Hymenobacter</taxon>
    </lineage>
</organism>
<comment type="caution">
    <text evidence="2">The sequence shown here is derived from an EMBL/GenBank/DDBJ whole genome shotgun (WGS) entry which is preliminary data.</text>
</comment>
<dbReference type="InterPro" id="IPR038643">
    <property type="entry name" value="PliI_sf"/>
</dbReference>
<evidence type="ECO:0000313" key="3">
    <source>
        <dbReference type="Proteomes" id="UP000298284"/>
    </source>
</evidence>
<accession>A0A4Z0MMV8</accession>
<keyword evidence="3" id="KW-1185">Reference proteome</keyword>
<feature type="signal peptide" evidence="1">
    <location>
        <begin position="1"/>
        <end position="20"/>
    </location>
</feature>
<gene>
    <name evidence="2" type="ORF">EU557_12435</name>
</gene>
<dbReference type="RefSeq" id="WP_135530772.1">
    <property type="nucleotide sequence ID" value="NZ_SRKZ01000003.1"/>
</dbReference>
<protein>
    <recommendedName>
        <fullName evidence="4">Lipoprotein</fullName>
    </recommendedName>
</protein>
<feature type="chain" id="PRO_5021367410" description="Lipoprotein" evidence="1">
    <location>
        <begin position="21"/>
        <end position="214"/>
    </location>
</feature>
<sequence length="214" mass="22695">MKFSLRLLGLLATAAGLSLTSCDTTRETATTPGAPTAMPSEAQGVDTVTSYRRDLTQGTTQYRVRTTGEGSMRMLTVAVRQNGRELAAVRDTLDGEVQQASLLPAASSTAPSNLLVFVQSAGSGSYGQLYGYVPNGQTLQRLPVLPELTGSASQGYQGHDTFQVLGQEIVRTFPVYAPADANCCPTGGQRTVRYTLANGTAGWRQGKVEQSRAK</sequence>
<proteinExistence type="predicted"/>
<evidence type="ECO:0000313" key="2">
    <source>
        <dbReference type="EMBL" id="TGD80628.1"/>
    </source>
</evidence>
<dbReference type="Proteomes" id="UP000298284">
    <property type="component" value="Unassembled WGS sequence"/>
</dbReference>
<name>A0A4Z0MMV8_9BACT</name>
<dbReference type="OrthoDB" id="946181at2"/>
<reference evidence="2 3" key="1">
    <citation type="submission" date="2019-04" db="EMBL/GenBank/DDBJ databases">
        <authorList>
            <person name="Feng G."/>
            <person name="Zhang J."/>
            <person name="Zhu H."/>
        </authorList>
    </citation>
    <scope>NUCLEOTIDE SEQUENCE [LARGE SCALE GENOMIC DNA]</scope>
    <source>
        <strain evidence="2 3">JCM 19491</strain>
    </source>
</reference>
<evidence type="ECO:0008006" key="4">
    <source>
        <dbReference type="Google" id="ProtNLM"/>
    </source>
</evidence>
<dbReference type="AlphaFoldDB" id="A0A4Z0MMV8"/>